<evidence type="ECO:0000256" key="11">
    <source>
        <dbReference type="ARBA" id="ARBA00023180"/>
    </source>
</evidence>
<dbReference type="InterPro" id="IPR052244">
    <property type="entry name" value="Choline_transporter"/>
</dbReference>
<reference evidence="15" key="1">
    <citation type="submission" date="2021-03" db="EMBL/GenBank/DDBJ databases">
        <authorList>
            <person name="Bekaert M."/>
        </authorList>
    </citation>
    <scope>NUCLEOTIDE SEQUENCE</scope>
</reference>
<feature type="transmembrane region" description="Helical" evidence="14">
    <location>
        <begin position="315"/>
        <end position="341"/>
    </location>
</feature>
<keyword evidence="3" id="KW-0813">Transport</keyword>
<feature type="transmembrane region" description="Helical" evidence="14">
    <location>
        <begin position="239"/>
        <end position="258"/>
    </location>
</feature>
<protein>
    <submittedName>
        <fullName evidence="15">SLC5A7</fullName>
    </submittedName>
</protein>
<evidence type="ECO:0000256" key="2">
    <source>
        <dbReference type="ARBA" id="ARBA00006434"/>
    </source>
</evidence>
<feature type="transmembrane region" description="Helical" evidence="14">
    <location>
        <begin position="132"/>
        <end position="153"/>
    </location>
</feature>
<dbReference type="FunFam" id="1.20.1730.10:FF:000008">
    <property type="entry name" value="High affinity choline transporter 1"/>
    <property type="match status" value="1"/>
</dbReference>
<evidence type="ECO:0000256" key="9">
    <source>
        <dbReference type="ARBA" id="ARBA00023065"/>
    </source>
</evidence>
<feature type="transmembrane region" description="Helical" evidence="14">
    <location>
        <begin position="361"/>
        <end position="382"/>
    </location>
</feature>
<keyword evidence="10 14" id="KW-0472">Membrane</keyword>
<dbReference type="Gene3D" id="1.20.1730.10">
    <property type="entry name" value="Sodium/glucose cotransporter"/>
    <property type="match status" value="1"/>
</dbReference>
<evidence type="ECO:0000256" key="4">
    <source>
        <dbReference type="ARBA" id="ARBA00022692"/>
    </source>
</evidence>
<evidence type="ECO:0000313" key="15">
    <source>
        <dbReference type="EMBL" id="CAG2199260.1"/>
    </source>
</evidence>
<dbReference type="Pfam" id="PF00474">
    <property type="entry name" value="SSF"/>
    <property type="match status" value="1"/>
</dbReference>
<keyword evidence="9" id="KW-0406">Ion transport</keyword>
<proteinExistence type="inferred from homology"/>
<feature type="transmembrane region" description="Helical" evidence="14">
    <location>
        <begin position="50"/>
        <end position="69"/>
    </location>
</feature>
<dbReference type="GO" id="GO:0005886">
    <property type="term" value="C:plasma membrane"/>
    <property type="evidence" value="ECO:0007669"/>
    <property type="project" value="TreeGrafter"/>
</dbReference>
<feature type="transmembrane region" description="Helical" evidence="14">
    <location>
        <begin position="471"/>
        <end position="487"/>
    </location>
</feature>
<gene>
    <name evidence="15" type="ORF">MEDL_13970</name>
</gene>
<keyword evidence="5" id="KW-0769">Symport</keyword>
<feature type="transmembrane region" description="Helical" evidence="14">
    <location>
        <begin position="75"/>
        <end position="96"/>
    </location>
</feature>
<evidence type="ECO:0000256" key="6">
    <source>
        <dbReference type="ARBA" id="ARBA00022979"/>
    </source>
</evidence>
<feature type="transmembrane region" description="Helical" evidence="14">
    <location>
        <begin position="213"/>
        <end position="232"/>
    </location>
</feature>
<evidence type="ECO:0000256" key="1">
    <source>
        <dbReference type="ARBA" id="ARBA00004141"/>
    </source>
</evidence>
<feature type="transmembrane region" description="Helical" evidence="14">
    <location>
        <begin position="417"/>
        <end position="437"/>
    </location>
</feature>
<evidence type="ECO:0000256" key="5">
    <source>
        <dbReference type="ARBA" id="ARBA00022847"/>
    </source>
</evidence>
<evidence type="ECO:0000256" key="10">
    <source>
        <dbReference type="ARBA" id="ARBA00023136"/>
    </source>
</evidence>
<name>A0A8S3QU31_MYTED</name>
<feature type="transmembrane region" description="Helical" evidence="14">
    <location>
        <begin position="108"/>
        <end position="126"/>
    </location>
</feature>
<evidence type="ECO:0000256" key="13">
    <source>
        <dbReference type="RuleBase" id="RU362091"/>
    </source>
</evidence>
<evidence type="ECO:0000256" key="8">
    <source>
        <dbReference type="ARBA" id="ARBA00023053"/>
    </source>
</evidence>
<sequence length="619" mass="67793">MAVNIPGLISVILFYVLILLVGLWAARKKKKTSGENTLESEDVMLAGRNIGLLVGSFTMTATWVGGGFINGTAEVIYQSGFVWCQAPFGYALSLVFGKFIMSGVRLHLDMLSVLYLGQAPFGYALSLVFGKFIISGAPFGYALSLVFGGLFFAKKMRNEGYVTMLDPFQQKYGERMGGLLYLPALLGEVFWSAAILGALGATLSVIIDLDTKSSIVISACIAVFYTLFGGLYSVAYTDVVQLFCIFIGLWLTIPFAMANEATTNIGFNATTKWVGDMDPKYTGSYIDSFLLLIFGGIPWQVYFQRVLSAKTAANAQILSFVAAVGCIVMAVPAVLIGAIAMVEGHSPVFKDEEVKLILPLVLQYLCPVWVSFFGLGAVSAAVMSSADSSILSASAMFARNIYKCVFRQKASEREIIWVMRFGIFGVGALATAMAIEVDSIYDLWFLCSDLVYVILFPQLVSVVYLKGTNTYGSLAGFILGLFFRIAGGEESMNISPIIKYPWYDEVEKKQLFPFKTLSMIMSFVSIIAVSYPLKYLFESGMIHRRFDVFMCIVNTPEETLSLADKGPSELTAITPTIESRGQINPALKISREDLHKVNGTLSADERSLLHPKTEQVDDD</sequence>
<evidence type="ECO:0000313" key="16">
    <source>
        <dbReference type="Proteomes" id="UP000683360"/>
    </source>
</evidence>
<dbReference type="GO" id="GO:0005307">
    <property type="term" value="F:choline:sodium symporter activity"/>
    <property type="evidence" value="ECO:0007669"/>
    <property type="project" value="TreeGrafter"/>
</dbReference>
<feature type="transmembrane region" description="Helical" evidence="14">
    <location>
        <begin position="517"/>
        <end position="537"/>
    </location>
</feature>
<feature type="transmembrane region" description="Helical" evidence="14">
    <location>
        <begin position="285"/>
        <end position="303"/>
    </location>
</feature>
<comment type="similarity">
    <text evidence="2 13">Belongs to the sodium:solute symporter (SSF) (TC 2.A.21) family.</text>
</comment>
<keyword evidence="11" id="KW-0325">Glycoprotein</keyword>
<dbReference type="EMBL" id="CAJPWZ010000720">
    <property type="protein sequence ID" value="CAG2199260.1"/>
    <property type="molecule type" value="Genomic_DNA"/>
</dbReference>
<dbReference type="GO" id="GO:0008292">
    <property type="term" value="P:acetylcholine biosynthetic process"/>
    <property type="evidence" value="ECO:0007669"/>
    <property type="project" value="TreeGrafter"/>
</dbReference>
<feature type="transmembrane region" description="Helical" evidence="14">
    <location>
        <begin position="6"/>
        <end position="26"/>
    </location>
</feature>
<dbReference type="PANTHER" id="PTHR45897">
    <property type="entry name" value="HIGH-AFFINITY CHOLINE TRANSPORTER 1"/>
    <property type="match status" value="1"/>
</dbReference>
<evidence type="ECO:0000256" key="3">
    <source>
        <dbReference type="ARBA" id="ARBA00022448"/>
    </source>
</evidence>
<keyword evidence="16" id="KW-1185">Reference proteome</keyword>
<dbReference type="AlphaFoldDB" id="A0A8S3QU31"/>
<comment type="subcellular location">
    <subcellularLocation>
        <location evidence="1">Membrane</location>
        <topology evidence="1">Multi-pass membrane protein</topology>
    </subcellularLocation>
</comment>
<dbReference type="OrthoDB" id="546820at2759"/>
<dbReference type="InterPro" id="IPR001734">
    <property type="entry name" value="Na/solute_symporter"/>
</dbReference>
<keyword evidence="6" id="KW-0530">Neurotransmitter biosynthesis</keyword>
<keyword evidence="4 14" id="KW-0812">Transmembrane</keyword>
<dbReference type="Proteomes" id="UP000683360">
    <property type="component" value="Unassembled WGS sequence"/>
</dbReference>
<accession>A0A8S3QU31</accession>
<keyword evidence="7 14" id="KW-1133">Transmembrane helix</keyword>
<keyword evidence="8" id="KW-0915">Sodium</keyword>
<keyword evidence="12" id="KW-0739">Sodium transport</keyword>
<comment type="caution">
    <text evidence="15">The sequence shown here is derived from an EMBL/GenBank/DDBJ whole genome shotgun (WGS) entry which is preliminary data.</text>
</comment>
<evidence type="ECO:0000256" key="12">
    <source>
        <dbReference type="ARBA" id="ARBA00023201"/>
    </source>
</evidence>
<dbReference type="PROSITE" id="PS50283">
    <property type="entry name" value="NA_SOLUT_SYMP_3"/>
    <property type="match status" value="1"/>
</dbReference>
<feature type="transmembrane region" description="Helical" evidence="14">
    <location>
        <begin position="443"/>
        <end position="464"/>
    </location>
</feature>
<organism evidence="15 16">
    <name type="scientific">Mytilus edulis</name>
    <name type="common">Blue mussel</name>
    <dbReference type="NCBI Taxonomy" id="6550"/>
    <lineage>
        <taxon>Eukaryota</taxon>
        <taxon>Metazoa</taxon>
        <taxon>Spiralia</taxon>
        <taxon>Lophotrochozoa</taxon>
        <taxon>Mollusca</taxon>
        <taxon>Bivalvia</taxon>
        <taxon>Autobranchia</taxon>
        <taxon>Pteriomorphia</taxon>
        <taxon>Mytilida</taxon>
        <taxon>Mytiloidea</taxon>
        <taxon>Mytilidae</taxon>
        <taxon>Mytilinae</taxon>
        <taxon>Mytilus</taxon>
    </lineage>
</organism>
<dbReference type="CDD" id="cd11474">
    <property type="entry name" value="SLC5sbd_CHT"/>
    <property type="match status" value="1"/>
</dbReference>
<evidence type="ECO:0000256" key="7">
    <source>
        <dbReference type="ARBA" id="ARBA00022989"/>
    </source>
</evidence>
<feature type="transmembrane region" description="Helical" evidence="14">
    <location>
        <begin position="179"/>
        <end position="207"/>
    </location>
</feature>
<dbReference type="InterPro" id="IPR038377">
    <property type="entry name" value="Na/Glc_symporter_sf"/>
</dbReference>
<dbReference type="PANTHER" id="PTHR45897:SF4">
    <property type="entry name" value="HIGH-AFFINITY CHOLINE TRANSPORTER 1"/>
    <property type="match status" value="1"/>
</dbReference>
<evidence type="ECO:0000256" key="14">
    <source>
        <dbReference type="SAM" id="Phobius"/>
    </source>
</evidence>